<reference evidence="2" key="1">
    <citation type="submission" date="2015-06" db="EMBL/GenBank/DDBJ databases">
        <title>Comparative genomics of Burkholderia leaf nodule symbionts.</title>
        <authorList>
            <person name="Carlier A."/>
            <person name="Eberl L."/>
            <person name="Pinto-Carbo M."/>
        </authorList>
    </citation>
    <scope>NUCLEOTIDE SEQUENCE [LARGE SCALE GENOMIC DNA]</scope>
    <source>
        <strain evidence="2">UZHbot4</strain>
    </source>
</reference>
<comment type="caution">
    <text evidence="1">The sequence shown here is derived from an EMBL/GenBank/DDBJ whole genome shotgun (WGS) entry which is preliminary data.</text>
</comment>
<dbReference type="RefSeq" id="WP_050455287.1">
    <property type="nucleotide sequence ID" value="NZ_LFJJ01000177.1"/>
</dbReference>
<gene>
    <name evidence="1" type="ORF">BVER_03524</name>
</gene>
<dbReference type="OrthoDB" id="9000887at2"/>
<sequence>MPAIAAAWGTLRASLDQHFTFAKIKNVVGLAGLDLTLLAHLQQKPERGATKDQLLSAIDGSIGQLDPEARARFVVLVAEEMLTREPALQSRLTDQLARHGWGLVDHHLIPLELFDPTALAELPDVPRTDLVKAVQRFRDGNLGGTISAACGAVDAAVASVLGEHGRSFQEGCNRARATVDLDGPLNGLGWDAETVKQFAGNFRGALNQGAFVMQTLRSRMGDVHGTKPVLKPLVFDALKWAELFVRTLTVH</sequence>
<dbReference type="Proteomes" id="UP000036959">
    <property type="component" value="Unassembled WGS sequence"/>
</dbReference>
<evidence type="ECO:0000313" key="2">
    <source>
        <dbReference type="Proteomes" id="UP000036959"/>
    </source>
</evidence>
<keyword evidence="2" id="KW-1185">Reference proteome</keyword>
<organism evidence="1 2">
    <name type="scientific">Candidatus Burkholderia verschuerenii</name>
    <dbReference type="NCBI Taxonomy" id="242163"/>
    <lineage>
        <taxon>Bacteria</taxon>
        <taxon>Pseudomonadati</taxon>
        <taxon>Pseudomonadota</taxon>
        <taxon>Betaproteobacteria</taxon>
        <taxon>Burkholderiales</taxon>
        <taxon>Burkholderiaceae</taxon>
        <taxon>Burkholderia</taxon>
    </lineage>
</organism>
<proteinExistence type="predicted"/>
<accession>A0A0L0M8G2</accession>
<evidence type="ECO:0008006" key="3">
    <source>
        <dbReference type="Google" id="ProtNLM"/>
    </source>
</evidence>
<evidence type="ECO:0000313" key="1">
    <source>
        <dbReference type="EMBL" id="KND58561.1"/>
    </source>
</evidence>
<dbReference type="AlphaFoldDB" id="A0A0L0M8G2"/>
<name>A0A0L0M8G2_9BURK</name>
<dbReference type="PATRIC" id="fig|242163.4.peg.2211"/>
<protein>
    <recommendedName>
        <fullName evidence="3">Abortive infection protein-like C-terminal domain-containing protein</fullName>
    </recommendedName>
</protein>
<dbReference type="EMBL" id="LFJJ01000177">
    <property type="protein sequence ID" value="KND58561.1"/>
    <property type="molecule type" value="Genomic_DNA"/>
</dbReference>